<evidence type="ECO:0000313" key="1">
    <source>
        <dbReference type="EMBL" id="TCC48064.1"/>
    </source>
</evidence>
<proteinExistence type="predicted"/>
<protein>
    <submittedName>
        <fullName evidence="1">Uncharacterized protein</fullName>
    </submittedName>
</protein>
<keyword evidence="2" id="KW-1185">Reference proteome</keyword>
<accession>A0A4R0JQ29</accession>
<evidence type="ECO:0000313" key="2">
    <source>
        <dbReference type="Proteomes" id="UP000291144"/>
    </source>
</evidence>
<gene>
    <name evidence="1" type="ORF">E0H73_43070</name>
</gene>
<reference evidence="1 2" key="1">
    <citation type="submission" date="2019-02" db="EMBL/GenBank/DDBJ databases">
        <title>Kribbella capetownensis sp. nov. and Kribbella speibonae sp. nov., isolated from soil.</title>
        <authorList>
            <person name="Curtis S.M."/>
            <person name="Norton I."/>
            <person name="Everest G.J."/>
            <person name="Meyers P.R."/>
        </authorList>
    </citation>
    <scope>NUCLEOTIDE SEQUENCE [LARGE SCALE GENOMIC DNA]</scope>
    <source>
        <strain evidence="1 2">NRRL B-24813</strain>
    </source>
</reference>
<dbReference type="Proteomes" id="UP000291144">
    <property type="component" value="Unassembled WGS sequence"/>
</dbReference>
<dbReference type="AlphaFoldDB" id="A0A4R0JQ29"/>
<dbReference type="RefSeq" id="WP_131366673.1">
    <property type="nucleotide sequence ID" value="NZ_SJKB01000029.1"/>
</dbReference>
<name>A0A4R0JQ29_9ACTN</name>
<comment type="caution">
    <text evidence="1">The sequence shown here is derived from an EMBL/GenBank/DDBJ whole genome shotgun (WGS) entry which is preliminary data.</text>
</comment>
<dbReference type="EMBL" id="SJKB01000029">
    <property type="protein sequence ID" value="TCC48064.1"/>
    <property type="molecule type" value="Genomic_DNA"/>
</dbReference>
<organism evidence="1 2">
    <name type="scientific">Kribbella pittospori</name>
    <dbReference type="NCBI Taxonomy" id="722689"/>
    <lineage>
        <taxon>Bacteria</taxon>
        <taxon>Bacillati</taxon>
        <taxon>Actinomycetota</taxon>
        <taxon>Actinomycetes</taxon>
        <taxon>Propionibacteriales</taxon>
        <taxon>Kribbellaceae</taxon>
        <taxon>Kribbella</taxon>
    </lineage>
</organism>
<dbReference type="OrthoDB" id="3825073at2"/>
<sequence length="135" mass="14398">MTDTAQSGMEWVPRFGMLEVPQQRAELIRGLFELAAWVADHPELPVPAVRAVVWPSSRNADFSAACSEVDQVGAALGVQPELRGGHYDVSTEFGPVEITSFAISSETMAAHTAHMTYAESVQPEAIAAEATGGAR</sequence>